<reference evidence="2" key="1">
    <citation type="submission" date="2020-05" db="EMBL/GenBank/DDBJ databases">
        <authorList>
            <person name="Chiriac C."/>
            <person name="Salcher M."/>
            <person name="Ghai R."/>
            <person name="Kavagutti S V."/>
        </authorList>
    </citation>
    <scope>NUCLEOTIDE SEQUENCE</scope>
</reference>
<accession>A0A6J7L8R0</accession>
<dbReference type="PROSITE" id="PS51128">
    <property type="entry name" value="ZF_DKSA_2"/>
    <property type="match status" value="1"/>
</dbReference>
<proteinExistence type="predicted"/>
<name>A0A6J7L8R0_9ZZZZ</name>
<gene>
    <name evidence="1" type="ORF">UFOPK2975_00793</name>
    <name evidence="2" type="ORF">UFOPK3879_00915</name>
</gene>
<dbReference type="AlphaFoldDB" id="A0A6J7L8R0"/>
<evidence type="ECO:0000313" key="2">
    <source>
        <dbReference type="EMBL" id="CAB4964461.1"/>
    </source>
</evidence>
<dbReference type="EMBL" id="CAFAAG010000053">
    <property type="protein sequence ID" value="CAB4793187.1"/>
    <property type="molecule type" value="Genomic_DNA"/>
</dbReference>
<sequence>MLLTMSNNSPASSPLDLDSIDQDLTDVETALQRLDAGTYFVDEITGAPLSQDLLNANPTARRA</sequence>
<protein>
    <submittedName>
        <fullName evidence="2">Unannotated protein</fullName>
    </submittedName>
</protein>
<evidence type="ECO:0000313" key="1">
    <source>
        <dbReference type="EMBL" id="CAB4793187.1"/>
    </source>
</evidence>
<dbReference type="Gene3D" id="1.20.120.910">
    <property type="entry name" value="DksA, coiled-coil domain"/>
    <property type="match status" value="1"/>
</dbReference>
<organism evidence="2">
    <name type="scientific">freshwater metagenome</name>
    <dbReference type="NCBI Taxonomy" id="449393"/>
    <lineage>
        <taxon>unclassified sequences</taxon>
        <taxon>metagenomes</taxon>
        <taxon>ecological metagenomes</taxon>
    </lineage>
</organism>
<dbReference type="EMBL" id="CAFBNR010000040">
    <property type="protein sequence ID" value="CAB4964461.1"/>
    <property type="molecule type" value="Genomic_DNA"/>
</dbReference>